<dbReference type="InterPro" id="IPR023213">
    <property type="entry name" value="CAT-like_dom_sf"/>
</dbReference>
<dbReference type="InterPro" id="IPR014031">
    <property type="entry name" value="Ketoacyl_synth_C"/>
</dbReference>
<accession>A0ABU9YPX6</accession>
<dbReference type="PANTHER" id="PTHR43775:SF37">
    <property type="entry name" value="SI:DKEY-61P9.11"/>
    <property type="match status" value="1"/>
</dbReference>
<evidence type="ECO:0000256" key="2">
    <source>
        <dbReference type="ARBA" id="ARBA00022450"/>
    </source>
</evidence>
<dbReference type="SUPFAM" id="SSF47336">
    <property type="entry name" value="ACP-like"/>
    <property type="match status" value="1"/>
</dbReference>
<feature type="domain" description="Ketosynthase family 3 (KS3)" evidence="6">
    <location>
        <begin position="13"/>
        <end position="438"/>
    </location>
</feature>
<dbReference type="Pfam" id="PF00668">
    <property type="entry name" value="Condensation"/>
    <property type="match status" value="1"/>
</dbReference>
<evidence type="ECO:0000256" key="1">
    <source>
        <dbReference type="ARBA" id="ARBA00001957"/>
    </source>
</evidence>
<name>A0ABU9YPX6_9PROT</name>
<dbReference type="InterPro" id="IPR006162">
    <property type="entry name" value="Ppantetheine_attach_site"/>
</dbReference>
<dbReference type="InterPro" id="IPR057326">
    <property type="entry name" value="KR_dom"/>
</dbReference>
<organism evidence="7 8">
    <name type="scientific">Tistrella arctica</name>
    <dbReference type="NCBI Taxonomy" id="3133430"/>
    <lineage>
        <taxon>Bacteria</taxon>
        <taxon>Pseudomonadati</taxon>
        <taxon>Pseudomonadota</taxon>
        <taxon>Alphaproteobacteria</taxon>
        <taxon>Geminicoccales</taxon>
        <taxon>Geminicoccaceae</taxon>
        <taxon>Tistrella</taxon>
    </lineage>
</organism>
<dbReference type="PROSITE" id="PS00012">
    <property type="entry name" value="PHOSPHOPANTETHEINE"/>
    <property type="match status" value="1"/>
</dbReference>
<dbReference type="Pfam" id="PF00550">
    <property type="entry name" value="PP-binding"/>
    <property type="match status" value="1"/>
</dbReference>
<keyword evidence="3" id="KW-0597">Phosphoprotein</keyword>
<proteinExistence type="predicted"/>
<feature type="domain" description="Carrier" evidence="5">
    <location>
        <begin position="1165"/>
        <end position="1240"/>
    </location>
</feature>
<dbReference type="CDD" id="cd00833">
    <property type="entry name" value="PKS"/>
    <property type="match status" value="1"/>
</dbReference>
<reference evidence="7 8" key="1">
    <citation type="submission" date="2024-03" db="EMBL/GenBank/DDBJ databases">
        <title>High-quality draft genome sequencing of Tistrella sp. BH-R2-4.</title>
        <authorList>
            <person name="Dong C."/>
        </authorList>
    </citation>
    <scope>NUCLEOTIDE SEQUENCE [LARGE SCALE GENOMIC DNA]</scope>
    <source>
        <strain evidence="7 8">BH-R2-4</strain>
    </source>
</reference>
<evidence type="ECO:0000256" key="4">
    <source>
        <dbReference type="ARBA" id="ARBA00022679"/>
    </source>
</evidence>
<dbReference type="Gene3D" id="3.30.559.30">
    <property type="entry name" value="Nonribosomal peptide synthetase, condensation domain"/>
    <property type="match status" value="1"/>
</dbReference>
<dbReference type="InterPro" id="IPR050091">
    <property type="entry name" value="PKS_NRPS_Biosynth_Enz"/>
</dbReference>
<evidence type="ECO:0000259" key="5">
    <source>
        <dbReference type="PROSITE" id="PS50075"/>
    </source>
</evidence>
<dbReference type="Gene3D" id="3.40.47.10">
    <property type="match status" value="1"/>
</dbReference>
<dbReference type="SMART" id="SM00822">
    <property type="entry name" value="PKS_KR"/>
    <property type="match status" value="1"/>
</dbReference>
<dbReference type="InterPro" id="IPR009081">
    <property type="entry name" value="PP-bd_ACP"/>
</dbReference>
<evidence type="ECO:0000259" key="6">
    <source>
        <dbReference type="PROSITE" id="PS52004"/>
    </source>
</evidence>
<dbReference type="SMART" id="SM00823">
    <property type="entry name" value="PKS_PP"/>
    <property type="match status" value="1"/>
</dbReference>
<dbReference type="SUPFAM" id="SSF53901">
    <property type="entry name" value="Thiolase-like"/>
    <property type="match status" value="1"/>
</dbReference>
<dbReference type="SUPFAM" id="SSF52777">
    <property type="entry name" value="CoA-dependent acyltransferases"/>
    <property type="match status" value="2"/>
</dbReference>
<comment type="caution">
    <text evidence="7">The sequence shown here is derived from an EMBL/GenBank/DDBJ whole genome shotgun (WGS) entry which is preliminary data.</text>
</comment>
<dbReference type="InterPro" id="IPR049490">
    <property type="entry name" value="C883_1060-like_KR_N"/>
</dbReference>
<dbReference type="Pfam" id="PF00109">
    <property type="entry name" value="ketoacyl-synt"/>
    <property type="match status" value="1"/>
</dbReference>
<dbReference type="Gene3D" id="3.30.70.3290">
    <property type="match status" value="1"/>
</dbReference>
<keyword evidence="2" id="KW-0596">Phosphopantetheine</keyword>
<sequence length="1737" mass="182650">MIPANDITEIAAETDIAVIGMACRVPGAGDLAALDRLLVEAREGISELDADDGITDARYVRRKGLLDDPFGFDAGLFGYAPREAALIDPQARLLLELAWAALDHAGHGPRRRDMAGQPLPVGRVGIYAGAGISTYLLTHLLNNPALADLATPFEAVLANSGDSLVARVAYDLDLRGPAVDVQTACSTSLVAVHMAVQALIAGECRMALAGGVSIDLPSPTGYWYQPGMILSPDGRCRPFSAEAAGTVPGSGGGVVVLKRLEDALTDRDHVHAVIRGSATNNDGAARIGFTAPGVDGQAEVIAEALALAGIDPADIGMIEAHGTATPIGDPIEVQALTRAFGRDGPRGHCLLGSIKGNLGHLNAAAGVIGLIKAVRAVETGVVPATLHADRPNPALDLDATPFRLATETQPWPAIAGPRRAGVSSFGMGGSNAHLVIEQAPGPVQPPAAMPVPLFLSARSAAALDRLTAAMAGVAPCADAGFTLLAGRASFAHRRVLLPDGAGGFQAIDGIAADTPVTVALTTDDASLRQRLTALGLEVADPARPAAGPVVRLASDGDDQTALLRLIATAWTQGAGVDPARLYGAGRRRVPLPGYPFEHTHFEIPRPQPRDMTAGADDPLALPPRLADPADWFWLPGWREVASPDIDTADAAAAIPGPVLILADGLGVSALIAERLRTGGRQVTLVTPGADYGEVAPDHITLDPADPAQFRRLAADLAAGGRDPATILHGWALEGRGARSADAGQIDAAQTLGLHALLHLLQALASPGGGMHRRLLVAADRLLAVTDDSEIRPDHAPLLGAARIVSQEYDRIVARVTDPGTGAAAGIADRLLQELAATDSVEAPRVTTWRGGRRFVPDHAPRRLAGNGRPRFPAGGVTVITGGLGGMGLAFAEEVAAEAPDGALVLIGRSVFPDPADWDDWLAENGDDGAVARAIIRLKAITAQGTAVMVATADVADQPAMDRVLRVARDRFGPVTAVLHAAGLADYEGVIHGRARARTDAVMAAKLHGTLVLDALTATDPLSLFLICSSLGTSLYHVKFGQVGYAAANEFIDIFARARAADPARPGATVAINWSDWRDSGMSVAALARWADRTGIATSDYISDGLTDAEGRLAMRRAAGQSAPRIAVSQHDLNRLVAQDPLRARAFLAETDRAHARPALGTAYVAPRTDAERAVAQIWQRLLGIDRIGAQDDFYDLGGHSLLATQVVSRIAERLKVDVPLDSFLDDPTVAHLAALVEAAETARMATDAAAQGAAGDDDAGPIPWAGRPESGLPLSFAQARVWFLDQLDPGSASYNMPMALMLRGPLDTDALARAIHLIVSRHEALRTVFQAVGGEPRQIVRPAPSAAILLPVTDLAARGPDTAEAQVQARHMAEAEARTPFDIARDIPFRAGLVRIAPDSHLLLITKHHIASDGWSMGVLMDELGRFYTAFAQGLTPTPLPLPVQMPDVAVWQRRRFDGDRLDTLIGWWRDRLAGVPDLMLPTDRPRPPAPSGQGGLIDLPLDPAAIDRLLTLGRAERASLFMVLLAIFRHLLGRYAGQSDFCIGTPIANRTRPELEPMIGFFANTLAIRSDIGADTSLRDAVRIVRDDANQAFARQDLPFERLVEELGVPRDPARNALFQVLFVVQNAGRAAARPTGPALPGLTLAPLAADTATAKFDLTLSVVPDPAVAADSGCDPQTGQRALFEYATDLFDTATIAMMGERFADLVMRLSVEVDAPMSSIPLDADVDTAVDDGW</sequence>
<evidence type="ECO:0000313" key="8">
    <source>
        <dbReference type="Proteomes" id="UP001413721"/>
    </source>
</evidence>
<keyword evidence="4" id="KW-0808">Transferase</keyword>
<dbReference type="SUPFAM" id="SSF51735">
    <property type="entry name" value="NAD(P)-binding Rossmann-fold domains"/>
    <property type="match status" value="2"/>
</dbReference>
<dbReference type="Pfam" id="PF08659">
    <property type="entry name" value="KR"/>
    <property type="match status" value="1"/>
</dbReference>
<evidence type="ECO:0000313" key="7">
    <source>
        <dbReference type="EMBL" id="MEN2990858.1"/>
    </source>
</evidence>
<dbReference type="Proteomes" id="UP001413721">
    <property type="component" value="Unassembled WGS sequence"/>
</dbReference>
<dbReference type="InterPro" id="IPR001242">
    <property type="entry name" value="Condensation_dom"/>
</dbReference>
<dbReference type="Gene3D" id="3.30.559.10">
    <property type="entry name" value="Chloramphenicol acetyltransferase-like domain"/>
    <property type="match status" value="1"/>
</dbReference>
<comment type="cofactor">
    <cofactor evidence="1">
        <name>pantetheine 4'-phosphate</name>
        <dbReference type="ChEBI" id="CHEBI:47942"/>
    </cofactor>
</comment>
<dbReference type="Pfam" id="PF02801">
    <property type="entry name" value="Ketoacyl-synt_C"/>
    <property type="match status" value="1"/>
</dbReference>
<dbReference type="PROSITE" id="PS52004">
    <property type="entry name" value="KS3_2"/>
    <property type="match status" value="1"/>
</dbReference>
<dbReference type="RefSeq" id="WP_345938236.1">
    <property type="nucleotide sequence ID" value="NZ_JBBKTW010000008.1"/>
</dbReference>
<evidence type="ECO:0000256" key="3">
    <source>
        <dbReference type="ARBA" id="ARBA00022553"/>
    </source>
</evidence>
<dbReference type="SMART" id="SM00825">
    <property type="entry name" value="PKS_KS"/>
    <property type="match status" value="1"/>
</dbReference>
<dbReference type="InterPro" id="IPR032821">
    <property type="entry name" value="PKS_assoc"/>
</dbReference>
<dbReference type="InterPro" id="IPR014030">
    <property type="entry name" value="Ketoacyl_synth_N"/>
</dbReference>
<gene>
    <name evidence="7" type="ORF">WG926_21260</name>
</gene>
<dbReference type="InterPro" id="IPR020806">
    <property type="entry name" value="PKS_PP-bd"/>
</dbReference>
<keyword evidence="8" id="KW-1185">Reference proteome</keyword>
<dbReference type="InterPro" id="IPR036291">
    <property type="entry name" value="NAD(P)-bd_dom_sf"/>
</dbReference>
<dbReference type="CDD" id="cd19531">
    <property type="entry name" value="LCL_NRPS-like"/>
    <property type="match status" value="1"/>
</dbReference>
<dbReference type="InterPro" id="IPR020841">
    <property type="entry name" value="PKS_Beta-ketoAc_synthase_dom"/>
</dbReference>
<dbReference type="InterPro" id="IPR036736">
    <property type="entry name" value="ACP-like_sf"/>
</dbReference>
<dbReference type="InterPro" id="IPR016039">
    <property type="entry name" value="Thiolase-like"/>
</dbReference>
<dbReference type="InterPro" id="IPR013968">
    <property type="entry name" value="PKS_KR"/>
</dbReference>
<protein>
    <submittedName>
        <fullName evidence="7">Condensation domain-containing protein</fullName>
    </submittedName>
</protein>
<dbReference type="InterPro" id="IPR018201">
    <property type="entry name" value="Ketoacyl_synth_AS"/>
</dbReference>
<dbReference type="Gene3D" id="1.10.1200.10">
    <property type="entry name" value="ACP-like"/>
    <property type="match status" value="1"/>
</dbReference>
<dbReference type="Pfam" id="PF21394">
    <property type="entry name" value="Beta-ketacyl_N"/>
    <property type="match status" value="1"/>
</dbReference>
<dbReference type="PANTHER" id="PTHR43775">
    <property type="entry name" value="FATTY ACID SYNTHASE"/>
    <property type="match status" value="1"/>
</dbReference>
<dbReference type="PROSITE" id="PS00606">
    <property type="entry name" value="KS3_1"/>
    <property type="match status" value="1"/>
</dbReference>
<dbReference type="PROSITE" id="PS50075">
    <property type="entry name" value="CARRIER"/>
    <property type="match status" value="1"/>
</dbReference>
<dbReference type="Gene3D" id="3.40.50.720">
    <property type="entry name" value="NAD(P)-binding Rossmann-like Domain"/>
    <property type="match status" value="1"/>
</dbReference>
<dbReference type="Pfam" id="PF16197">
    <property type="entry name" value="KAsynt_C_assoc"/>
    <property type="match status" value="1"/>
</dbReference>
<dbReference type="EMBL" id="JBBKTW010000008">
    <property type="protein sequence ID" value="MEN2990858.1"/>
    <property type="molecule type" value="Genomic_DNA"/>
</dbReference>